<dbReference type="PROSITE" id="PS51257">
    <property type="entry name" value="PROKAR_LIPOPROTEIN"/>
    <property type="match status" value="1"/>
</dbReference>
<gene>
    <name evidence="3" type="ORF">FTUN_3632</name>
</gene>
<dbReference type="Proteomes" id="UP000503447">
    <property type="component" value="Chromosome"/>
</dbReference>
<dbReference type="RefSeq" id="WP_171471729.1">
    <property type="nucleotide sequence ID" value="NZ_CP053452.2"/>
</dbReference>
<keyword evidence="2" id="KW-0732">Signal</keyword>
<dbReference type="KEGG" id="ftj:FTUN_3632"/>
<dbReference type="EMBL" id="CP053452">
    <property type="protein sequence ID" value="QJW96078.1"/>
    <property type="molecule type" value="Genomic_DNA"/>
</dbReference>
<protein>
    <submittedName>
        <fullName evidence="3">Uncharacterized protein</fullName>
    </submittedName>
</protein>
<evidence type="ECO:0000256" key="2">
    <source>
        <dbReference type="SAM" id="SignalP"/>
    </source>
</evidence>
<feature type="compositionally biased region" description="Basic and acidic residues" evidence="1">
    <location>
        <begin position="87"/>
        <end position="100"/>
    </location>
</feature>
<feature type="region of interest" description="Disordered" evidence="1">
    <location>
        <begin position="81"/>
        <end position="100"/>
    </location>
</feature>
<accession>A0A6M5YQ93</accession>
<evidence type="ECO:0000313" key="4">
    <source>
        <dbReference type="Proteomes" id="UP000503447"/>
    </source>
</evidence>
<sequence length="146" mass="15768">MPRSIKMIGFVLVTLFGAYGCAKGPGTASTDNTNATAHAQKLEDDYRAAIAARDQFRQKLVTAEEKYTKAQKQLQQELEQTRATAAAEKESLRGEVKARTGERDALNAQFETFRKSLKELLGSADTAVGALNLPAPKPAADQGAVR</sequence>
<keyword evidence="4" id="KW-1185">Reference proteome</keyword>
<proteinExistence type="predicted"/>
<feature type="chain" id="PRO_5026663535" evidence="2">
    <location>
        <begin position="23"/>
        <end position="146"/>
    </location>
</feature>
<dbReference type="AlphaFoldDB" id="A0A6M5YQ93"/>
<feature type="signal peptide" evidence="2">
    <location>
        <begin position="1"/>
        <end position="22"/>
    </location>
</feature>
<reference evidence="4" key="1">
    <citation type="submission" date="2020-05" db="EMBL/GenBank/DDBJ databases">
        <title>Frigoriglobus tundricola gen. nov., sp. nov., a psychrotolerant cellulolytic planctomycete of the family Gemmataceae with two divergent copies of 16S rRNA gene.</title>
        <authorList>
            <person name="Kulichevskaya I.S."/>
            <person name="Ivanova A.A."/>
            <person name="Naumoff D.G."/>
            <person name="Beletsky A.V."/>
            <person name="Rijpstra W.I.C."/>
            <person name="Sinninghe Damste J.S."/>
            <person name="Mardanov A.V."/>
            <person name="Ravin N.V."/>
            <person name="Dedysh S.N."/>
        </authorList>
    </citation>
    <scope>NUCLEOTIDE SEQUENCE [LARGE SCALE GENOMIC DNA]</scope>
    <source>
        <strain evidence="4">PL17</strain>
    </source>
</reference>
<name>A0A6M5YQ93_9BACT</name>
<organism evidence="3 4">
    <name type="scientific">Frigoriglobus tundricola</name>
    <dbReference type="NCBI Taxonomy" id="2774151"/>
    <lineage>
        <taxon>Bacteria</taxon>
        <taxon>Pseudomonadati</taxon>
        <taxon>Planctomycetota</taxon>
        <taxon>Planctomycetia</taxon>
        <taxon>Gemmatales</taxon>
        <taxon>Gemmataceae</taxon>
        <taxon>Frigoriglobus</taxon>
    </lineage>
</organism>
<evidence type="ECO:0000256" key="1">
    <source>
        <dbReference type="SAM" id="MobiDB-lite"/>
    </source>
</evidence>
<evidence type="ECO:0000313" key="3">
    <source>
        <dbReference type="EMBL" id="QJW96078.1"/>
    </source>
</evidence>